<dbReference type="PANTHER" id="PTHR44758">
    <property type="entry name" value="NAD(P) TRANSHYDROGENASE SUBUNIT BETA"/>
    <property type="match status" value="1"/>
</dbReference>
<feature type="transmembrane region" description="Helical" evidence="2">
    <location>
        <begin position="182"/>
        <end position="199"/>
    </location>
</feature>
<feature type="transmembrane region" description="Helical" evidence="2">
    <location>
        <begin position="107"/>
        <end position="125"/>
    </location>
</feature>
<keyword evidence="2" id="KW-1133">Transmembrane helix</keyword>
<reference evidence="4 5" key="1">
    <citation type="submission" date="2020-04" db="EMBL/GenBank/DDBJ databases">
        <authorList>
            <person name="De Canck E."/>
        </authorList>
    </citation>
    <scope>NUCLEOTIDE SEQUENCE [LARGE SCALE GENOMIC DNA]</scope>
    <source>
        <strain evidence="4 5">LMG 22037</strain>
    </source>
</reference>
<evidence type="ECO:0000313" key="4">
    <source>
        <dbReference type="EMBL" id="CAB3736937.1"/>
    </source>
</evidence>
<dbReference type="PANTHER" id="PTHR44758:SF1">
    <property type="entry name" value="NAD(P) TRANSHYDROGENASE SUBUNIT BETA"/>
    <property type="match status" value="1"/>
</dbReference>
<name>A0A6J5CJP2_9BURK</name>
<keyword evidence="2" id="KW-0472">Membrane</keyword>
<gene>
    <name evidence="4" type="ORF">LMG22037_06101</name>
</gene>
<dbReference type="Pfam" id="PF02233">
    <property type="entry name" value="PNTB"/>
    <property type="match status" value="1"/>
</dbReference>
<organism evidence="4 5">
    <name type="scientific">Paraburkholderia phenoliruptrix</name>
    <dbReference type="NCBI Taxonomy" id="252970"/>
    <lineage>
        <taxon>Bacteria</taxon>
        <taxon>Pseudomonadati</taxon>
        <taxon>Pseudomonadota</taxon>
        <taxon>Betaproteobacteria</taxon>
        <taxon>Burkholderiales</taxon>
        <taxon>Burkholderiaceae</taxon>
        <taxon>Paraburkholderia</taxon>
    </lineage>
</organism>
<accession>A0A6J5CJP2</accession>
<proteinExistence type="predicted"/>
<feature type="domain" description="NADP transhydrogenase beta-like" evidence="3">
    <location>
        <begin position="63"/>
        <end position="227"/>
    </location>
</feature>
<evidence type="ECO:0000313" key="5">
    <source>
        <dbReference type="Proteomes" id="UP000494249"/>
    </source>
</evidence>
<evidence type="ECO:0000256" key="1">
    <source>
        <dbReference type="ARBA" id="ARBA00023027"/>
    </source>
</evidence>
<keyword evidence="1" id="KW-0520">NAD</keyword>
<dbReference type="AlphaFoldDB" id="A0A6J5CJP2"/>
<feature type="transmembrane region" description="Helical" evidence="2">
    <location>
        <begin position="205"/>
        <end position="227"/>
    </location>
</feature>
<evidence type="ECO:0000256" key="2">
    <source>
        <dbReference type="SAM" id="Phobius"/>
    </source>
</evidence>
<dbReference type="RefSeq" id="WP_035477024.1">
    <property type="nucleotide sequence ID" value="NZ_CADFGL010000039.1"/>
</dbReference>
<evidence type="ECO:0000259" key="3">
    <source>
        <dbReference type="Pfam" id="PF02233"/>
    </source>
</evidence>
<dbReference type="EMBL" id="CADIKB010000054">
    <property type="protein sequence ID" value="CAB3736937.1"/>
    <property type="molecule type" value="Genomic_DNA"/>
</dbReference>
<keyword evidence="2" id="KW-0812">Transmembrane</keyword>
<feature type="transmembrane region" description="Helical" evidence="2">
    <location>
        <begin position="58"/>
        <end position="86"/>
    </location>
</feature>
<sequence length="302" mass="31261">MPQASESTVWMGVVVALTAALAALLACALGSVLAALGQMPVGRGSRAVRHTRPDWHAATLAAALAGAFSGVVAAGVGISAGAQFAAIAGAVAGASLVRRRNLTRRPALVALLASGMGLAIVFFGVARCLSSANHALLTILQRIELYTAVFAGALIFATSAIAFCKLRGLLPLRVVPRQGHDAVNAVALLLCACLGYGFVTEAAQPFGLAALLATSALASSIGVHVMLSREYSKQRVHTHGARGGMTRMWGEDMSAIDAVHGIVRAAAFRHGPRWHNSGNRQRDVHACAARRFSTRSATGRQS</sequence>
<dbReference type="Proteomes" id="UP000494249">
    <property type="component" value="Unassembled WGS sequence"/>
</dbReference>
<feature type="transmembrane region" description="Helical" evidence="2">
    <location>
        <begin position="145"/>
        <end position="170"/>
    </location>
</feature>
<protein>
    <recommendedName>
        <fullName evidence="3">NADP transhydrogenase beta-like domain-containing protein</fullName>
    </recommendedName>
</protein>
<dbReference type="InterPro" id="IPR034300">
    <property type="entry name" value="PNTB-like"/>
</dbReference>